<reference evidence="2 3" key="1">
    <citation type="submission" date="2016-10" db="EMBL/GenBank/DDBJ databases">
        <authorList>
            <person name="de Groot N.N."/>
        </authorList>
    </citation>
    <scope>NUCLEOTIDE SEQUENCE [LARGE SCALE GENOMIC DNA]</scope>
    <source>
        <strain evidence="2 3">ATCC 43154</strain>
    </source>
</reference>
<dbReference type="Proteomes" id="UP000199470">
    <property type="component" value="Unassembled WGS sequence"/>
</dbReference>
<dbReference type="AlphaFoldDB" id="A0A1I4SID8"/>
<dbReference type="Pfam" id="PF10543">
    <property type="entry name" value="ORF6N"/>
    <property type="match status" value="1"/>
</dbReference>
<name>A0A1I4SID8_9BURK</name>
<dbReference type="STRING" id="758825.SAMN02982985_04797"/>
<dbReference type="RefSeq" id="WP_217429958.1">
    <property type="nucleotide sequence ID" value="NZ_FOTW01000026.1"/>
</dbReference>
<protein>
    <submittedName>
        <fullName evidence="2">ORF6N domain-containing protein</fullName>
    </submittedName>
</protein>
<evidence type="ECO:0000313" key="3">
    <source>
        <dbReference type="Proteomes" id="UP000199470"/>
    </source>
</evidence>
<proteinExistence type="predicted"/>
<accession>A0A1I4SID8</accession>
<evidence type="ECO:0000259" key="1">
    <source>
        <dbReference type="Pfam" id="PF10543"/>
    </source>
</evidence>
<gene>
    <name evidence="2" type="ORF">SAMN02982985_04797</name>
</gene>
<feature type="domain" description="KilA-N DNA-binding" evidence="1">
    <location>
        <begin position="31"/>
        <end position="112"/>
    </location>
</feature>
<keyword evidence="3" id="KW-1185">Reference proteome</keyword>
<organism evidence="2 3">
    <name type="scientific">Rugamonas rubra</name>
    <dbReference type="NCBI Taxonomy" id="758825"/>
    <lineage>
        <taxon>Bacteria</taxon>
        <taxon>Pseudomonadati</taxon>
        <taxon>Pseudomonadota</taxon>
        <taxon>Betaproteobacteria</taxon>
        <taxon>Burkholderiales</taxon>
        <taxon>Oxalobacteraceae</taxon>
        <taxon>Telluria group</taxon>
        <taxon>Rugamonas</taxon>
    </lineage>
</organism>
<evidence type="ECO:0000313" key="2">
    <source>
        <dbReference type="EMBL" id="SFM64246.1"/>
    </source>
</evidence>
<sequence length="297" mass="32862">MSARQPHELLLAAKQSVPAAPVDIAGVQLVPIEYAGRRVLTLSAMDKAHRRPDGTARRNFNEHRARLIAGDDFFELTQPDEIRTLGFSRPQGGTPASILLLTETGYSMLVKSFTDDLAWDVQRQLVRSYFAKPTPTTDPLASLPPEQRALVGLMFEQAAMKQQLDTQGAALTTVEQRVDDIAAGQVLLTRPSAAESIVHIRIRIGRLYGLPTRIVDEVIRQSPYALKPVMVKNAHEDAKGGSYACFWIKDVSAVFARFVAECQRVTATQVIHPYIDGRFKLSIPRDRPPPGTQSILI</sequence>
<dbReference type="EMBL" id="FOTW01000026">
    <property type="protein sequence ID" value="SFM64246.1"/>
    <property type="molecule type" value="Genomic_DNA"/>
</dbReference>
<dbReference type="InterPro" id="IPR018873">
    <property type="entry name" value="KilA-N_DNA-bd_domain"/>
</dbReference>